<evidence type="ECO:0000313" key="4">
    <source>
        <dbReference type="Proteomes" id="UP000022910"/>
    </source>
</evidence>
<feature type="region of interest" description="Disordered" evidence="2">
    <location>
        <begin position="361"/>
        <end position="405"/>
    </location>
</feature>
<feature type="compositionally biased region" description="Basic and acidic residues" evidence="2">
    <location>
        <begin position="143"/>
        <end position="154"/>
    </location>
</feature>
<keyword evidence="4" id="KW-1185">Reference proteome</keyword>
<evidence type="ECO:0000256" key="1">
    <source>
        <dbReference type="SAM" id="Coils"/>
    </source>
</evidence>
<feature type="coiled-coil region" evidence="1">
    <location>
        <begin position="76"/>
        <end position="138"/>
    </location>
</feature>
<sequence>MESAYKFTEYRYRFLKETKNIFSANPRTTAKSQERAPRDGGLSKTEQNFLELIQNDAVRRKETIKDIVLKCSATSFEVYIDEIKQLSWENSKLREELRRKDHVMDRKVNEEKQQAQIISQKNEQIRKISQEVEKTKSELKKVKTGINKEIDQPNKSKKGRSTSNRRKREEILEIPVLPENISNDQQAKEACDIFFYDIPKYWSEDDVRTNLMKIGTVYRLQIRGQYKYKTVKAKIALNENFEKTFLDGHFGICISKHFIRWYDVKLGLKGRRERDQWQTVRDLTNKEMESIKKGTTYDFTKKLQQTSKTAFIKIIKITKNWKVIGYFKNLKEMEEAVEDSCTHGDINRVWLVRNKKTIYKDGDDKTRSKKEKTAQAKVITPEKRTSSPPVNRRHLPHHQRESTEN</sequence>
<dbReference type="AlphaFoldDB" id="A0A015IZX5"/>
<proteinExistence type="predicted"/>
<name>A0A015IZX5_RHIIW</name>
<dbReference type="OrthoDB" id="2456565at2759"/>
<dbReference type="Proteomes" id="UP000022910">
    <property type="component" value="Unassembled WGS sequence"/>
</dbReference>
<feature type="region of interest" description="Disordered" evidence="2">
    <location>
        <begin position="143"/>
        <end position="166"/>
    </location>
</feature>
<comment type="caution">
    <text evidence="3">The sequence shown here is derived from an EMBL/GenBank/DDBJ whole genome shotgun (WGS) entry which is preliminary data.</text>
</comment>
<feature type="compositionally biased region" description="Basic residues" evidence="2">
    <location>
        <begin position="155"/>
        <end position="166"/>
    </location>
</feature>
<gene>
    <name evidence="3" type="ORF">RirG_158250</name>
</gene>
<reference evidence="3 4" key="1">
    <citation type="submission" date="2014-02" db="EMBL/GenBank/DDBJ databases">
        <title>Single nucleus genome sequencing reveals high similarity among nuclei of an endomycorrhizal fungus.</title>
        <authorList>
            <person name="Lin K."/>
            <person name="Geurts R."/>
            <person name="Zhang Z."/>
            <person name="Limpens E."/>
            <person name="Saunders D.G."/>
            <person name="Mu D."/>
            <person name="Pang E."/>
            <person name="Cao H."/>
            <person name="Cha H."/>
            <person name="Lin T."/>
            <person name="Zhou Q."/>
            <person name="Shang Y."/>
            <person name="Li Y."/>
            <person name="Ivanov S."/>
            <person name="Sharma T."/>
            <person name="Velzen R.V."/>
            <person name="Ruijter N.D."/>
            <person name="Aanen D.K."/>
            <person name="Win J."/>
            <person name="Kamoun S."/>
            <person name="Bisseling T."/>
            <person name="Huang S."/>
        </authorList>
    </citation>
    <scope>NUCLEOTIDE SEQUENCE [LARGE SCALE GENOMIC DNA]</scope>
    <source>
        <strain evidence="4">DAOM197198w</strain>
    </source>
</reference>
<feature type="compositionally biased region" description="Basic and acidic residues" evidence="2">
    <location>
        <begin position="361"/>
        <end position="385"/>
    </location>
</feature>
<evidence type="ECO:0000313" key="3">
    <source>
        <dbReference type="EMBL" id="EXX62822.1"/>
    </source>
</evidence>
<dbReference type="HOGENOM" id="CLU_033837_2_0_1"/>
<evidence type="ECO:0000256" key="2">
    <source>
        <dbReference type="SAM" id="MobiDB-lite"/>
    </source>
</evidence>
<accession>A0A015IZX5</accession>
<protein>
    <submittedName>
        <fullName evidence="3">Uncharacterized protein</fullName>
    </submittedName>
</protein>
<keyword evidence="1" id="KW-0175">Coiled coil</keyword>
<organism evidence="3 4">
    <name type="scientific">Rhizophagus irregularis (strain DAOM 197198w)</name>
    <name type="common">Glomus intraradices</name>
    <dbReference type="NCBI Taxonomy" id="1432141"/>
    <lineage>
        <taxon>Eukaryota</taxon>
        <taxon>Fungi</taxon>
        <taxon>Fungi incertae sedis</taxon>
        <taxon>Mucoromycota</taxon>
        <taxon>Glomeromycotina</taxon>
        <taxon>Glomeromycetes</taxon>
        <taxon>Glomerales</taxon>
        <taxon>Glomeraceae</taxon>
        <taxon>Rhizophagus</taxon>
    </lineage>
</organism>
<dbReference type="EMBL" id="JEMT01024415">
    <property type="protein sequence ID" value="EXX62822.1"/>
    <property type="molecule type" value="Genomic_DNA"/>
</dbReference>